<dbReference type="InterPro" id="IPR051258">
    <property type="entry name" value="Diverse_Substrate_Transporter"/>
</dbReference>
<dbReference type="Pfam" id="PF00892">
    <property type="entry name" value="EamA"/>
    <property type="match status" value="2"/>
</dbReference>
<feature type="transmembrane region" description="Helical" evidence="7">
    <location>
        <begin position="76"/>
        <end position="97"/>
    </location>
</feature>
<comment type="similarity">
    <text evidence="2">Belongs to the EamA transporter family.</text>
</comment>
<keyword evidence="10" id="KW-1185">Reference proteome</keyword>
<proteinExistence type="inferred from homology"/>
<keyword evidence="4 7" id="KW-0812">Transmembrane</keyword>
<feature type="transmembrane region" description="Helical" evidence="7">
    <location>
        <begin position="189"/>
        <end position="209"/>
    </location>
</feature>
<dbReference type="Proteomes" id="UP001550628">
    <property type="component" value="Unassembled WGS sequence"/>
</dbReference>
<comment type="caution">
    <text evidence="9">The sequence shown here is derived from an EMBL/GenBank/DDBJ whole genome shotgun (WGS) entry which is preliminary data.</text>
</comment>
<feature type="domain" description="EamA" evidence="8">
    <location>
        <begin position="159"/>
        <end position="301"/>
    </location>
</feature>
<feature type="transmembrane region" description="Helical" evidence="7">
    <location>
        <begin position="229"/>
        <end position="250"/>
    </location>
</feature>
<dbReference type="InterPro" id="IPR000620">
    <property type="entry name" value="EamA_dom"/>
</dbReference>
<feature type="transmembrane region" description="Helical" evidence="7">
    <location>
        <begin position="43"/>
        <end position="64"/>
    </location>
</feature>
<evidence type="ECO:0000313" key="9">
    <source>
        <dbReference type="EMBL" id="MEU1956950.1"/>
    </source>
</evidence>
<organism evidence="9 10">
    <name type="scientific">Nocardia rhamnosiphila</name>
    <dbReference type="NCBI Taxonomy" id="426716"/>
    <lineage>
        <taxon>Bacteria</taxon>
        <taxon>Bacillati</taxon>
        <taxon>Actinomycetota</taxon>
        <taxon>Actinomycetes</taxon>
        <taxon>Mycobacteriales</taxon>
        <taxon>Nocardiaceae</taxon>
        <taxon>Nocardia</taxon>
    </lineage>
</organism>
<comment type="subcellular location">
    <subcellularLocation>
        <location evidence="1">Cell membrane</location>
        <topology evidence="1">Multi-pass membrane protein</topology>
    </subcellularLocation>
</comment>
<feature type="transmembrane region" description="Helical" evidence="7">
    <location>
        <begin position="257"/>
        <end position="279"/>
    </location>
</feature>
<dbReference type="EMBL" id="JBEYBF010000049">
    <property type="protein sequence ID" value="MEU1956950.1"/>
    <property type="molecule type" value="Genomic_DNA"/>
</dbReference>
<gene>
    <name evidence="9" type="ORF">ABZ510_34510</name>
</gene>
<feature type="transmembrane region" description="Helical" evidence="7">
    <location>
        <begin position="158"/>
        <end position="177"/>
    </location>
</feature>
<evidence type="ECO:0000313" key="10">
    <source>
        <dbReference type="Proteomes" id="UP001550628"/>
    </source>
</evidence>
<feature type="transmembrane region" description="Helical" evidence="7">
    <location>
        <begin position="103"/>
        <end position="121"/>
    </location>
</feature>
<reference evidence="9 10" key="1">
    <citation type="submission" date="2024-06" db="EMBL/GenBank/DDBJ databases">
        <title>The Natural Products Discovery Center: Release of the First 8490 Sequenced Strains for Exploring Actinobacteria Biosynthetic Diversity.</title>
        <authorList>
            <person name="Kalkreuter E."/>
            <person name="Kautsar S.A."/>
            <person name="Yang D."/>
            <person name="Bader C.D."/>
            <person name="Teijaro C.N."/>
            <person name="Fluegel L."/>
            <person name="Davis C.M."/>
            <person name="Simpson J.R."/>
            <person name="Lauterbach L."/>
            <person name="Steele A.D."/>
            <person name="Gui C."/>
            <person name="Meng S."/>
            <person name="Li G."/>
            <person name="Viehrig K."/>
            <person name="Ye F."/>
            <person name="Su P."/>
            <person name="Kiefer A.F."/>
            <person name="Nichols A."/>
            <person name="Cepeda A.J."/>
            <person name="Yan W."/>
            <person name="Fan B."/>
            <person name="Jiang Y."/>
            <person name="Adhikari A."/>
            <person name="Zheng C.-J."/>
            <person name="Schuster L."/>
            <person name="Cowan T.M."/>
            <person name="Smanski M.J."/>
            <person name="Chevrette M.G."/>
            <person name="De Carvalho L.P.S."/>
            <person name="Shen B."/>
        </authorList>
    </citation>
    <scope>NUCLEOTIDE SEQUENCE [LARGE SCALE GENOMIC DNA]</scope>
    <source>
        <strain evidence="9 10">NPDC019708</strain>
    </source>
</reference>
<feature type="domain" description="EamA" evidence="8">
    <location>
        <begin position="20"/>
        <end position="147"/>
    </location>
</feature>
<evidence type="ECO:0000256" key="4">
    <source>
        <dbReference type="ARBA" id="ARBA00022692"/>
    </source>
</evidence>
<dbReference type="RefSeq" id="WP_356958652.1">
    <property type="nucleotide sequence ID" value="NZ_JBEYBD010000015.1"/>
</dbReference>
<evidence type="ECO:0000259" key="8">
    <source>
        <dbReference type="Pfam" id="PF00892"/>
    </source>
</evidence>
<feature type="transmembrane region" description="Helical" evidence="7">
    <location>
        <begin position="133"/>
        <end position="152"/>
    </location>
</feature>
<keyword evidence="5 7" id="KW-1133">Transmembrane helix</keyword>
<evidence type="ECO:0000256" key="5">
    <source>
        <dbReference type="ARBA" id="ARBA00022989"/>
    </source>
</evidence>
<keyword evidence="6 7" id="KW-0472">Membrane</keyword>
<dbReference type="PANTHER" id="PTHR42920:SF11">
    <property type="entry name" value="INNER MEMBRANE PROTEIN YTFF"/>
    <property type="match status" value="1"/>
</dbReference>
<dbReference type="PANTHER" id="PTHR42920">
    <property type="entry name" value="OS03G0707200 PROTEIN-RELATED"/>
    <property type="match status" value="1"/>
</dbReference>
<evidence type="ECO:0000256" key="1">
    <source>
        <dbReference type="ARBA" id="ARBA00004651"/>
    </source>
</evidence>
<evidence type="ECO:0000256" key="2">
    <source>
        <dbReference type="ARBA" id="ARBA00007362"/>
    </source>
</evidence>
<dbReference type="InterPro" id="IPR037185">
    <property type="entry name" value="EmrE-like"/>
</dbReference>
<protein>
    <submittedName>
        <fullName evidence="9">EamA family transporter</fullName>
    </submittedName>
</protein>
<feature type="transmembrane region" description="Helical" evidence="7">
    <location>
        <begin position="291"/>
        <end position="312"/>
    </location>
</feature>
<accession>A0ABV2X1C7</accession>
<name>A0ABV2X1C7_9NOCA</name>
<dbReference type="SUPFAM" id="SSF103481">
    <property type="entry name" value="Multidrug resistance efflux transporter EmrE"/>
    <property type="match status" value="2"/>
</dbReference>
<evidence type="ECO:0000256" key="7">
    <source>
        <dbReference type="SAM" id="Phobius"/>
    </source>
</evidence>
<sequence length="366" mass="37479">MAVTEKAAPDRARATALSSLSWVLFASSGPLAAAVMTTGWSPAAVTSVRLASAAALLVPVVAVLRPGALRFGRADLWLLLGYGLLGVGGVQLLFFVAVARIPVGVAMVLVSVAPALVALWVRVVRGTRLPRLVWVGIALASAGSVLVAQVWQDTGLDLLGVAAGLGAALCSAGYFLLGEHGARRHDPAGLTAVGLVIGAVLVAVIAPPWTLPSDSLTAVAVLGGLRVPVWSALLALAVAGTVLPYLTGLWALRDLPVALAGVLALLEPVVAAALAWLLLGQALGPAQLAGAAIVLTGAILVQLAGPGTVPGVRGRRSVRRPLPPHAAGRPLRARGRPRLCRWRYRAAPTPGRVRSTRCRRSSAART</sequence>
<evidence type="ECO:0000256" key="3">
    <source>
        <dbReference type="ARBA" id="ARBA00022475"/>
    </source>
</evidence>
<evidence type="ECO:0000256" key="6">
    <source>
        <dbReference type="ARBA" id="ARBA00023136"/>
    </source>
</evidence>
<keyword evidence="3" id="KW-1003">Cell membrane</keyword>